<evidence type="ECO:0000313" key="2">
    <source>
        <dbReference type="Ensembl" id="ENSSSCP00045048822.1"/>
    </source>
</evidence>
<dbReference type="AlphaFoldDB" id="A0A8D1JMS7"/>
<feature type="region of interest" description="Disordered" evidence="1">
    <location>
        <begin position="1"/>
        <end position="66"/>
    </location>
</feature>
<feature type="compositionally biased region" description="Low complexity" evidence="1">
    <location>
        <begin position="8"/>
        <end position="21"/>
    </location>
</feature>
<evidence type="ECO:0000256" key="1">
    <source>
        <dbReference type="SAM" id="MobiDB-lite"/>
    </source>
</evidence>
<proteinExistence type="predicted"/>
<evidence type="ECO:0000313" key="3">
    <source>
        <dbReference type="Proteomes" id="UP000694728"/>
    </source>
</evidence>
<dbReference type="Proteomes" id="UP000694725">
    <property type="component" value="Unplaced"/>
</dbReference>
<dbReference type="Proteomes" id="UP000694728">
    <property type="component" value="Unplaced"/>
</dbReference>
<sequence length="103" mass="11473">MGNYPRVSAGSAGRSDAAAHSWQQSAGAGDSKDRPRKTKKWSSPCRTERKTALWEGSKATSQQQIDGDKLADLPLISDGPYPIGRSMMGWVEMEMIWKCSWRR</sequence>
<reference evidence="2" key="1">
    <citation type="submission" date="2025-05" db="UniProtKB">
        <authorList>
            <consortium name="Ensembl"/>
        </authorList>
    </citation>
    <scope>IDENTIFICATION</scope>
</reference>
<organism evidence="2 3">
    <name type="scientific">Sus scrofa</name>
    <name type="common">Pig</name>
    <dbReference type="NCBI Taxonomy" id="9823"/>
    <lineage>
        <taxon>Eukaryota</taxon>
        <taxon>Metazoa</taxon>
        <taxon>Chordata</taxon>
        <taxon>Craniata</taxon>
        <taxon>Vertebrata</taxon>
        <taxon>Euteleostomi</taxon>
        <taxon>Mammalia</taxon>
        <taxon>Eutheria</taxon>
        <taxon>Laurasiatheria</taxon>
        <taxon>Artiodactyla</taxon>
        <taxon>Suina</taxon>
        <taxon>Suidae</taxon>
        <taxon>Sus</taxon>
    </lineage>
</organism>
<accession>A0A8D1JMS7</accession>
<protein>
    <submittedName>
        <fullName evidence="2">Uncharacterized protein</fullName>
    </submittedName>
</protein>
<name>A0A8D1JMS7_PIG</name>
<dbReference type="Ensembl" id="ENSSSCT00065108098.1">
    <property type="protein sequence ID" value="ENSSSCP00065048262.1"/>
    <property type="gene ID" value="ENSSSCG00065078088.1"/>
</dbReference>
<dbReference type="Ensembl" id="ENSSSCT00045068592.1">
    <property type="protein sequence ID" value="ENSSSCP00045048822.1"/>
    <property type="gene ID" value="ENSSSCG00045039392.1"/>
</dbReference>